<evidence type="ECO:0000313" key="3">
    <source>
        <dbReference type="Proteomes" id="UP000469523"/>
    </source>
</evidence>
<comment type="caution">
    <text evidence="2">The sequence shown here is derived from an EMBL/GenBank/DDBJ whole genome shotgun (WGS) entry which is preliminary data.</text>
</comment>
<evidence type="ECO:0000256" key="1">
    <source>
        <dbReference type="SAM" id="SignalP"/>
    </source>
</evidence>
<evidence type="ECO:0000313" key="2">
    <source>
        <dbReference type="EMBL" id="MSU01476.1"/>
    </source>
</evidence>
<dbReference type="AlphaFoldDB" id="A0A6N7XIL9"/>
<keyword evidence="3" id="KW-1185">Reference proteome</keyword>
<feature type="signal peptide" evidence="1">
    <location>
        <begin position="1"/>
        <end position="22"/>
    </location>
</feature>
<sequence>MRKRICTLLIIAILATSGAVFAETQQINPKNMSLNEYADWIEENVEPREYEGIKKGNREIREWLYTGEEYNTIYNGLYDYIGWMATEAKWLVNERLQVLDYGTVTFRHGKARESITAHPHSDSAWIANDNVRLIYQVDFVEWSGDHYITHMYNLHGNGKVSLRVIN</sequence>
<gene>
    <name evidence="2" type="ORF">FYJ83_08365</name>
</gene>
<dbReference type="RefSeq" id="WP_154439889.1">
    <property type="nucleotide sequence ID" value="NZ_JAHLPJ010000001.1"/>
</dbReference>
<dbReference type="Proteomes" id="UP000469523">
    <property type="component" value="Unassembled WGS sequence"/>
</dbReference>
<feature type="chain" id="PRO_5026687405" evidence="1">
    <location>
        <begin position="23"/>
        <end position="166"/>
    </location>
</feature>
<reference evidence="2 3" key="1">
    <citation type="submission" date="2019-09" db="EMBL/GenBank/DDBJ databases">
        <title>In-depth cultivation of the pig gut microbiome towards novel bacterial diversity and tailored functional studies.</title>
        <authorList>
            <person name="Wylensek D."/>
            <person name="Hitch T.C.A."/>
            <person name="Clavel T."/>
        </authorList>
    </citation>
    <scope>NUCLEOTIDE SEQUENCE [LARGE SCALE GENOMIC DNA]</scope>
    <source>
        <strain evidence="2 3">WCA3-693-APC-4?</strain>
    </source>
</reference>
<accession>A0A6N7XIL9</accession>
<proteinExistence type="predicted"/>
<keyword evidence="1" id="KW-0732">Signal</keyword>
<organism evidence="2 3">
    <name type="scientific">Tissierella pigra</name>
    <dbReference type="NCBI Taxonomy" id="2607614"/>
    <lineage>
        <taxon>Bacteria</taxon>
        <taxon>Bacillati</taxon>
        <taxon>Bacillota</taxon>
        <taxon>Tissierellia</taxon>
        <taxon>Tissierellales</taxon>
        <taxon>Tissierellaceae</taxon>
        <taxon>Tissierella</taxon>
    </lineage>
</organism>
<dbReference type="EMBL" id="VUNQ01000015">
    <property type="protein sequence ID" value="MSU01476.1"/>
    <property type="molecule type" value="Genomic_DNA"/>
</dbReference>
<name>A0A6N7XIL9_9FIRM</name>
<protein>
    <submittedName>
        <fullName evidence="2">Uncharacterized protein</fullName>
    </submittedName>
</protein>